<name>A0A7J6S8E9_PEROL</name>
<proteinExistence type="predicted"/>
<organism evidence="2 3">
    <name type="scientific">Perkinsus olseni</name>
    <name type="common">Perkinsus atlanticus</name>
    <dbReference type="NCBI Taxonomy" id="32597"/>
    <lineage>
        <taxon>Eukaryota</taxon>
        <taxon>Sar</taxon>
        <taxon>Alveolata</taxon>
        <taxon>Perkinsozoa</taxon>
        <taxon>Perkinsea</taxon>
        <taxon>Perkinsida</taxon>
        <taxon>Perkinsidae</taxon>
        <taxon>Perkinsus</taxon>
    </lineage>
</organism>
<dbReference type="EMBL" id="JABANM010016556">
    <property type="protein sequence ID" value="KAF4729229.1"/>
    <property type="molecule type" value="Genomic_DNA"/>
</dbReference>
<dbReference type="AlphaFoldDB" id="A0A7J6S8E9"/>
<gene>
    <name evidence="2" type="ORF">FOZ62_014623</name>
</gene>
<accession>A0A7J6S8E9</accession>
<sequence length="150" mass="16611">MLQKRLAICRPPRPPSCVYNGRMGDVEALEASMSGQTLEEMREELGGLQTAHNRSKEKHQAIEDKLAGMNQSRQAIQDDIDALENKLVELKEAKAAAESEVKKQTKGLSELQGALNATGSRLEKLEGDRPWISREKSEFGVAGSEWDFDA</sequence>
<feature type="non-terminal residue" evidence="2">
    <location>
        <position position="1"/>
    </location>
</feature>
<evidence type="ECO:0000313" key="2">
    <source>
        <dbReference type="EMBL" id="KAF4729229.1"/>
    </source>
</evidence>
<evidence type="ECO:0000256" key="1">
    <source>
        <dbReference type="SAM" id="MobiDB-lite"/>
    </source>
</evidence>
<feature type="region of interest" description="Disordered" evidence="1">
    <location>
        <begin position="98"/>
        <end position="123"/>
    </location>
</feature>
<dbReference type="Gene3D" id="1.20.5.340">
    <property type="match status" value="1"/>
</dbReference>
<dbReference type="Proteomes" id="UP000574390">
    <property type="component" value="Unassembled WGS sequence"/>
</dbReference>
<reference evidence="2 3" key="1">
    <citation type="submission" date="2020-04" db="EMBL/GenBank/DDBJ databases">
        <title>Perkinsus olseni comparative genomics.</title>
        <authorList>
            <person name="Bogema D.R."/>
        </authorList>
    </citation>
    <scope>NUCLEOTIDE SEQUENCE [LARGE SCALE GENOMIC DNA]</scope>
    <source>
        <strain evidence="2">ATCC PRA-205</strain>
    </source>
</reference>
<evidence type="ECO:0000313" key="3">
    <source>
        <dbReference type="Proteomes" id="UP000574390"/>
    </source>
</evidence>
<comment type="caution">
    <text evidence="2">The sequence shown here is derived from an EMBL/GenBank/DDBJ whole genome shotgun (WGS) entry which is preliminary data.</text>
</comment>
<protein>
    <submittedName>
        <fullName evidence="2">Uncharacterized protein</fullName>
    </submittedName>
</protein>